<evidence type="ECO:0000256" key="1">
    <source>
        <dbReference type="SAM" id="Phobius"/>
    </source>
</evidence>
<feature type="transmembrane region" description="Helical" evidence="1">
    <location>
        <begin position="53"/>
        <end position="76"/>
    </location>
</feature>
<accession>A0A850LFV5</accession>
<feature type="transmembrane region" description="Helical" evidence="1">
    <location>
        <begin position="82"/>
        <end position="101"/>
    </location>
</feature>
<name>A0A850LFV5_9RHOB</name>
<keyword evidence="1" id="KW-0472">Membrane</keyword>
<evidence type="ECO:0000313" key="2">
    <source>
        <dbReference type="EMBL" id="NVK96650.1"/>
    </source>
</evidence>
<sequence>MDPYLLARWLHILSSTVLFGTGIGTAFQMVWAMRTGKAETVHSVASGVAWADWLFTTPAGIAQPLTGLWLIHLAGYSLLESWLLLTYGLYLLAFACWAPVVHLQIRIRDLAGAAQVTGAALPAEAHRLYRIWFALGWPAFVALIGIFWLMVWRPALW</sequence>
<keyword evidence="1" id="KW-1133">Transmembrane helix</keyword>
<protein>
    <submittedName>
        <fullName evidence="2">DUF2269 domain-containing protein</fullName>
    </submittedName>
</protein>
<feature type="transmembrane region" description="Helical" evidence="1">
    <location>
        <begin position="131"/>
        <end position="151"/>
    </location>
</feature>
<dbReference type="InterPro" id="IPR018729">
    <property type="entry name" value="DUF2269_transmembrane"/>
</dbReference>
<evidence type="ECO:0000313" key="3">
    <source>
        <dbReference type="Proteomes" id="UP000565723"/>
    </source>
</evidence>
<feature type="transmembrane region" description="Helical" evidence="1">
    <location>
        <begin position="12"/>
        <end position="32"/>
    </location>
</feature>
<dbReference type="OMA" id="LPVVWMQ"/>
<reference evidence="2 3" key="1">
    <citation type="journal article" date="2020" name="Proc. Natl. Acad. Sci. U.S.A.">
        <title>Ecological drivers of bacterial community assembly in synthetic phycospheres.</title>
        <authorList>
            <person name="Fu H."/>
            <person name="Uchimiya M."/>
            <person name="Gore J."/>
            <person name="Moran M.A."/>
        </authorList>
    </citation>
    <scope>NUCLEOTIDE SEQUENCE [LARGE SCALE GENOMIC DNA]</scope>
    <source>
        <strain evidence="2">HF-Din03</strain>
    </source>
</reference>
<dbReference type="Proteomes" id="UP000565723">
    <property type="component" value="Unassembled WGS sequence"/>
</dbReference>
<comment type="caution">
    <text evidence="2">The sequence shown here is derived from an EMBL/GenBank/DDBJ whole genome shotgun (WGS) entry which is preliminary data.</text>
</comment>
<keyword evidence="1" id="KW-0812">Transmembrane</keyword>
<proteinExistence type="predicted"/>
<organism evidence="2 3">
    <name type="scientific">Ruegeria pomeroyi</name>
    <dbReference type="NCBI Taxonomy" id="89184"/>
    <lineage>
        <taxon>Bacteria</taxon>
        <taxon>Pseudomonadati</taxon>
        <taxon>Pseudomonadota</taxon>
        <taxon>Alphaproteobacteria</taxon>
        <taxon>Rhodobacterales</taxon>
        <taxon>Roseobacteraceae</taxon>
        <taxon>Ruegeria</taxon>
    </lineage>
</organism>
<dbReference type="EMBL" id="JABXIY010000017">
    <property type="protein sequence ID" value="NVK96650.1"/>
    <property type="molecule type" value="Genomic_DNA"/>
</dbReference>
<dbReference type="Pfam" id="PF10027">
    <property type="entry name" value="DUF2269"/>
    <property type="match status" value="1"/>
</dbReference>
<dbReference type="AlphaFoldDB" id="A0A850LFV5"/>
<dbReference type="RefSeq" id="WP_011048755.1">
    <property type="nucleotide sequence ID" value="NZ_CP076685.1"/>
</dbReference>
<gene>
    <name evidence="2" type="ORF">HW564_06950</name>
</gene>